<keyword evidence="4" id="KW-1185">Reference proteome</keyword>
<accession>A0A371JP50</accession>
<dbReference type="Gene3D" id="2.40.360.20">
    <property type="match status" value="1"/>
</dbReference>
<dbReference type="RefSeq" id="WP_116183850.1">
    <property type="nucleotide sequence ID" value="NZ_QTJX01000002.1"/>
</dbReference>
<evidence type="ECO:0000313" key="4">
    <source>
        <dbReference type="Proteomes" id="UP000261828"/>
    </source>
</evidence>
<comment type="caution">
    <text evidence="3">The sequence shown here is derived from an EMBL/GenBank/DDBJ whole genome shotgun (WGS) entry which is preliminary data.</text>
</comment>
<sequence>MKKIIYALLISGLIFGQSAIAQTDCSKYYPISDGARFEITLYGNRMKKEGKVVYAVKNDGGDKVLYSMEMYDKKDVLLTDSTYGMQCEADGVSIDFKSMMSSGFTSRFNDMEVDITGNNIYLPNNLNVGDVLPDAEMEITVTGAPIGMTSTMRMINRTVIGEENITTPAGEFSCLILSYNTEMKMGIKSMGYTKQWLAENVGMVKTEDYNKEGGKLRSISLLTSYQQ</sequence>
<keyword evidence="1" id="KW-0732">Signal</keyword>
<feature type="signal peptide" evidence="1">
    <location>
        <begin position="1"/>
        <end position="21"/>
    </location>
</feature>
<evidence type="ECO:0000256" key="1">
    <source>
        <dbReference type="SAM" id="SignalP"/>
    </source>
</evidence>
<feature type="domain" description="DUF3108" evidence="2">
    <location>
        <begin position="33"/>
        <end position="222"/>
    </location>
</feature>
<name>A0A371JP50_9FLAO</name>
<organism evidence="3 4">
    <name type="scientific">Flagellimonas nanhaiensis</name>
    <dbReference type="NCBI Taxonomy" id="2292706"/>
    <lineage>
        <taxon>Bacteria</taxon>
        <taxon>Pseudomonadati</taxon>
        <taxon>Bacteroidota</taxon>
        <taxon>Flavobacteriia</taxon>
        <taxon>Flavobacteriales</taxon>
        <taxon>Flavobacteriaceae</taxon>
        <taxon>Flagellimonas</taxon>
    </lineage>
</organism>
<dbReference type="Proteomes" id="UP000261828">
    <property type="component" value="Unassembled WGS sequence"/>
</dbReference>
<protein>
    <recommendedName>
        <fullName evidence="2">DUF3108 domain-containing protein</fullName>
    </recommendedName>
</protein>
<dbReference type="EMBL" id="QTJX01000002">
    <property type="protein sequence ID" value="RDY59236.1"/>
    <property type="molecule type" value="Genomic_DNA"/>
</dbReference>
<evidence type="ECO:0000259" key="2">
    <source>
        <dbReference type="Pfam" id="PF21347"/>
    </source>
</evidence>
<gene>
    <name evidence="3" type="ORF">DX873_07500</name>
</gene>
<reference evidence="3 4" key="1">
    <citation type="submission" date="2018-08" db="EMBL/GenBank/DDBJ databases">
        <title>Muricauda nanhaiensis sp. nov., isolated from seawater of the South China Sea.</title>
        <authorList>
            <person name="Dang Y."/>
        </authorList>
    </citation>
    <scope>NUCLEOTIDE SEQUENCE [LARGE SCALE GENOMIC DNA]</scope>
    <source>
        <strain evidence="3 4">SM1704</strain>
    </source>
</reference>
<evidence type="ECO:0000313" key="3">
    <source>
        <dbReference type="EMBL" id="RDY59236.1"/>
    </source>
</evidence>
<proteinExistence type="predicted"/>
<dbReference type="AlphaFoldDB" id="A0A371JP50"/>
<dbReference type="OrthoDB" id="665223at2"/>
<feature type="chain" id="PRO_5016621874" description="DUF3108 domain-containing protein" evidence="1">
    <location>
        <begin position="22"/>
        <end position="227"/>
    </location>
</feature>
<dbReference type="Pfam" id="PF21347">
    <property type="entry name" value="DUF3108_like"/>
    <property type="match status" value="1"/>
</dbReference>
<dbReference type="InterPro" id="IPR049279">
    <property type="entry name" value="DUF3108-like"/>
</dbReference>